<dbReference type="AlphaFoldDB" id="A0A5D0TRN3"/>
<feature type="region of interest" description="Disordered" evidence="1">
    <location>
        <begin position="454"/>
        <end position="496"/>
    </location>
</feature>
<comment type="caution">
    <text evidence="2">The sequence shown here is derived from an EMBL/GenBank/DDBJ whole genome shotgun (WGS) entry which is preliminary data.</text>
</comment>
<feature type="compositionally biased region" description="Polar residues" evidence="1">
    <location>
        <begin position="487"/>
        <end position="496"/>
    </location>
</feature>
<evidence type="ECO:0000313" key="3">
    <source>
        <dbReference type="Proteomes" id="UP000322634"/>
    </source>
</evidence>
<keyword evidence="3" id="KW-1185">Reference proteome</keyword>
<gene>
    <name evidence="2" type="ORF">FXF65_41925</name>
</gene>
<proteinExistence type="predicted"/>
<reference evidence="2 3" key="1">
    <citation type="submission" date="2019-08" db="EMBL/GenBank/DDBJ databases">
        <title>Actinomadura sp. nov. CYP1-5 isolated from mountain soil.</title>
        <authorList>
            <person name="Songsumanus A."/>
            <person name="Kuncharoen N."/>
            <person name="Kudo T."/>
            <person name="Yuki M."/>
            <person name="Igarashi Y."/>
            <person name="Tanasupawat S."/>
        </authorList>
    </citation>
    <scope>NUCLEOTIDE SEQUENCE [LARGE SCALE GENOMIC DNA]</scope>
    <source>
        <strain evidence="2 3">GKU157</strain>
    </source>
</reference>
<accession>A0A5D0TRN3</accession>
<evidence type="ECO:0000313" key="2">
    <source>
        <dbReference type="EMBL" id="TYC07569.1"/>
    </source>
</evidence>
<dbReference type="Proteomes" id="UP000322634">
    <property type="component" value="Unassembled WGS sequence"/>
</dbReference>
<dbReference type="OrthoDB" id="3435058at2"/>
<dbReference type="EMBL" id="VSFF01000021">
    <property type="protein sequence ID" value="TYC07569.1"/>
    <property type="molecule type" value="Genomic_DNA"/>
</dbReference>
<protein>
    <submittedName>
        <fullName evidence="2">Uncharacterized protein</fullName>
    </submittedName>
</protein>
<organism evidence="2 3">
    <name type="scientific">Actinomadura syzygii</name>
    <dbReference type="NCBI Taxonomy" id="1427538"/>
    <lineage>
        <taxon>Bacteria</taxon>
        <taxon>Bacillati</taxon>
        <taxon>Actinomycetota</taxon>
        <taxon>Actinomycetes</taxon>
        <taxon>Streptosporangiales</taxon>
        <taxon>Thermomonosporaceae</taxon>
        <taxon>Actinomadura</taxon>
    </lineage>
</organism>
<evidence type="ECO:0000256" key="1">
    <source>
        <dbReference type="SAM" id="MobiDB-lite"/>
    </source>
</evidence>
<sequence>MSDVVESGTDELDMFVPLVTSIPGVAPELVRIAEQYWDLVDIDADIGPRWQYGVREIDTAGWGRRLHVIAAAGARATLTDIACPECDQPLRLRTRTDLATLVTGGRASCVDCDPRMGEAIDLILDPARAVKRARAYERESLQRAQSEARCQWIDRCDEIIATCHPVTLVEDFPGPAALRTELAVLAFLRYAPSQGPLTPLVHWQQHLHPDIAQETVLLGDAVATGLLGIHPDSPPDAFVWKQSYDEALRAANGDLVALAHPALTSHYYPARAVFYARHGTSTATALANTDEWLACWLAHPDRMKIEQERAELLDVAGELMADEAVRFFNMQLERHHLPPTPANHRRRLHDALQKAALHRTLGQLFSLGYRAARNAAASAQEHQRAPLANMSTHGVNRFEGDAHRAAAEPDWRINGFPTLYGMELAAMTRTLFLTVLDLNPLSTSGTEIARIVTADSAPPVDQDHAPSQQQPRPGDIPAPRAPDDQPANASTTANRS</sequence>
<name>A0A5D0TRN3_9ACTN</name>
<dbReference type="RefSeq" id="WP_148356057.1">
    <property type="nucleotide sequence ID" value="NZ_JBHSBF010000041.1"/>
</dbReference>